<feature type="transmembrane region" description="Helical" evidence="1">
    <location>
        <begin position="91"/>
        <end position="113"/>
    </location>
</feature>
<evidence type="ECO:0000313" key="2">
    <source>
        <dbReference type="EMBL" id="EEJ71671.1"/>
    </source>
</evidence>
<feature type="transmembrane region" description="Helical" evidence="1">
    <location>
        <begin position="50"/>
        <end position="70"/>
    </location>
</feature>
<feature type="transmembrane region" description="Helical" evidence="1">
    <location>
        <begin position="125"/>
        <end position="150"/>
    </location>
</feature>
<keyword evidence="1" id="KW-1133">Transmembrane helix</keyword>
<reference evidence="2 3" key="1">
    <citation type="submission" date="2009-01" db="EMBL/GenBank/DDBJ databases">
        <authorList>
            <person name="Qin X."/>
            <person name="Bachman B."/>
            <person name="Battles P."/>
            <person name="Bell A."/>
            <person name="Bess C."/>
            <person name="Bickham C."/>
            <person name="Chaboub L."/>
            <person name="Chen D."/>
            <person name="Coyle M."/>
            <person name="Deiros D.R."/>
            <person name="Dinh H."/>
            <person name="Forbes L."/>
            <person name="Fowler G."/>
            <person name="Francisco L."/>
            <person name="Fu Q."/>
            <person name="Gubbala S."/>
            <person name="Hale W."/>
            <person name="Han Y."/>
            <person name="Hemphill L."/>
            <person name="Highlander S.K."/>
            <person name="Hirani K."/>
            <person name="Hogues M."/>
            <person name="Jackson L."/>
            <person name="Jakkamsetti A."/>
            <person name="Javaid M."/>
            <person name="Jiang H."/>
            <person name="Korchina V."/>
            <person name="Kovar C."/>
            <person name="Lara F."/>
            <person name="Lee S."/>
            <person name="Mata R."/>
            <person name="Mathew T."/>
            <person name="Moen C."/>
            <person name="Morales K."/>
            <person name="Munidasa M."/>
            <person name="Nazareth L."/>
            <person name="Ngo R."/>
            <person name="Nguyen L."/>
            <person name="Okwuonu G."/>
            <person name="Ongeri F."/>
            <person name="Patil S."/>
            <person name="Petrosino J."/>
            <person name="Pham C."/>
            <person name="Pham P."/>
            <person name="Pu L.-L."/>
            <person name="Puazo M."/>
            <person name="Raj R."/>
            <person name="Reid J."/>
            <person name="Rouhana J."/>
            <person name="Saada N."/>
            <person name="Shang Y."/>
            <person name="Simmons D."/>
            <person name="Thornton R."/>
            <person name="Warren J."/>
            <person name="Weissenberger G."/>
            <person name="Zhang J."/>
            <person name="Zhang L."/>
            <person name="Zhou C."/>
            <person name="Zhu D."/>
            <person name="Muzny D."/>
            <person name="Worley K."/>
            <person name="Gibbs R."/>
        </authorList>
    </citation>
    <scope>NUCLEOTIDE SEQUENCE [LARGE SCALE GENOMIC DNA]</scope>
    <source>
        <strain evidence="2 3">DSM 16047</strain>
    </source>
</reference>
<feature type="transmembrane region" description="Helical" evidence="1">
    <location>
        <begin position="15"/>
        <end position="38"/>
    </location>
</feature>
<organism evidence="2 3">
    <name type="scientific">Lactobacillus ultunensis DSM 16047</name>
    <dbReference type="NCBI Taxonomy" id="525365"/>
    <lineage>
        <taxon>Bacteria</taxon>
        <taxon>Bacillati</taxon>
        <taxon>Bacillota</taxon>
        <taxon>Bacilli</taxon>
        <taxon>Lactobacillales</taxon>
        <taxon>Lactobacillaceae</taxon>
        <taxon>Lactobacillus</taxon>
    </lineage>
</organism>
<dbReference type="eggNOG" id="ENOG503167E">
    <property type="taxonomic scope" value="Bacteria"/>
</dbReference>
<accession>C2EP73</accession>
<evidence type="ECO:0000256" key="1">
    <source>
        <dbReference type="SAM" id="Phobius"/>
    </source>
</evidence>
<keyword evidence="3" id="KW-1185">Reference proteome</keyword>
<dbReference type="STRING" id="525365.HMPREF0548_1469"/>
<protein>
    <submittedName>
        <fullName evidence="2">Uncharacterized protein</fullName>
    </submittedName>
</protein>
<keyword evidence="1" id="KW-0812">Transmembrane</keyword>
<dbReference type="Proteomes" id="UP000005583">
    <property type="component" value="Unassembled WGS sequence"/>
</dbReference>
<dbReference type="HOGENOM" id="CLU_144099_0_0_9"/>
<sequence length="155" mass="17470">MLKMSKANKRKRMKYYLGAGIFIILTLFQLFILGQHLLNDAGWGQILKDVIWTVLLLLVTLGDYAIAKDVGTPDDDDERDNYIEMKTEHQLMKITMVLLWVLGAVFLAGGIILAKNSGVNTLVSALILVAIVLLTLWTLLIVIELILFAINYHRD</sequence>
<gene>
    <name evidence="2" type="ORF">HMPREF0548_1469</name>
</gene>
<dbReference type="AlphaFoldDB" id="C2EP73"/>
<keyword evidence="1" id="KW-0472">Membrane</keyword>
<comment type="caution">
    <text evidence="2">The sequence shown here is derived from an EMBL/GenBank/DDBJ whole genome shotgun (WGS) entry which is preliminary data.</text>
</comment>
<dbReference type="EMBL" id="ACGU01000067">
    <property type="protein sequence ID" value="EEJ71671.1"/>
    <property type="molecule type" value="Genomic_DNA"/>
</dbReference>
<name>C2EP73_9LACO</name>
<proteinExistence type="predicted"/>
<evidence type="ECO:0000313" key="3">
    <source>
        <dbReference type="Proteomes" id="UP000005583"/>
    </source>
</evidence>